<feature type="transmembrane region" description="Helical" evidence="1">
    <location>
        <begin position="162"/>
        <end position="181"/>
    </location>
</feature>
<keyword evidence="3" id="KW-0645">Protease</keyword>
<dbReference type="Pfam" id="PF01433">
    <property type="entry name" value="Peptidase_M1"/>
    <property type="match status" value="1"/>
</dbReference>
<evidence type="ECO:0000313" key="4">
    <source>
        <dbReference type="Proteomes" id="UP001377972"/>
    </source>
</evidence>
<dbReference type="GO" id="GO:0004177">
    <property type="term" value="F:aminopeptidase activity"/>
    <property type="evidence" value="ECO:0007669"/>
    <property type="project" value="UniProtKB-KW"/>
</dbReference>
<dbReference type="InterPro" id="IPR014782">
    <property type="entry name" value="Peptidase_M1_dom"/>
</dbReference>
<gene>
    <name evidence="3" type="ORF">PQI24_14300</name>
</gene>
<dbReference type="InterPro" id="IPR027268">
    <property type="entry name" value="Peptidase_M4/M1_CTD_sf"/>
</dbReference>
<keyword evidence="3" id="KW-0378">Hydrolase</keyword>
<feature type="transmembrane region" description="Helical" evidence="1">
    <location>
        <begin position="299"/>
        <end position="317"/>
    </location>
</feature>
<evidence type="ECO:0000313" key="3">
    <source>
        <dbReference type="EMBL" id="MEJ6497212.1"/>
    </source>
</evidence>
<feature type="transmembrane region" description="Helical" evidence="1">
    <location>
        <begin position="47"/>
        <end position="70"/>
    </location>
</feature>
<feature type="transmembrane region" description="Helical" evidence="1">
    <location>
        <begin position="421"/>
        <end position="444"/>
    </location>
</feature>
<dbReference type="SUPFAM" id="SSF55486">
    <property type="entry name" value="Metalloproteases ('zincins'), catalytic domain"/>
    <property type="match status" value="1"/>
</dbReference>
<reference evidence="3 4" key="1">
    <citation type="submission" date="2023-01" db="EMBL/GenBank/DDBJ databases">
        <title>Trichodesmium-associated heterotrophic epibiont bacteria.</title>
        <authorList>
            <person name="Cleveland C.S."/>
            <person name="Webb E.A."/>
        </authorList>
    </citation>
    <scope>NUCLEOTIDE SEQUENCE [LARGE SCALE GENOMIC DNA]</scope>
    <source>
        <strain evidence="3 4">USCH2</strain>
    </source>
</reference>
<dbReference type="Gene3D" id="1.10.390.10">
    <property type="entry name" value="Neutral Protease Domain 2"/>
    <property type="match status" value="1"/>
</dbReference>
<feature type="transmembrane region" description="Helical" evidence="1">
    <location>
        <begin position="15"/>
        <end position="35"/>
    </location>
</feature>
<accession>A0ABU8SW11</accession>
<comment type="caution">
    <text evidence="3">The sequence shown here is derived from an EMBL/GenBank/DDBJ whole genome shotgun (WGS) entry which is preliminary data.</text>
</comment>
<feature type="transmembrane region" description="Helical" evidence="1">
    <location>
        <begin position="225"/>
        <end position="244"/>
    </location>
</feature>
<feature type="transmembrane region" description="Helical" evidence="1">
    <location>
        <begin position="502"/>
        <end position="519"/>
    </location>
</feature>
<name>A0ABU8SW11_9GAMM</name>
<protein>
    <submittedName>
        <fullName evidence="3">M1 family aminopeptidase</fullName>
    </submittedName>
</protein>
<dbReference type="Proteomes" id="UP001377972">
    <property type="component" value="Unassembled WGS sequence"/>
</dbReference>
<keyword evidence="1" id="KW-1133">Transmembrane helix</keyword>
<evidence type="ECO:0000259" key="2">
    <source>
        <dbReference type="Pfam" id="PF01433"/>
    </source>
</evidence>
<keyword evidence="4" id="KW-1185">Reference proteome</keyword>
<feature type="transmembrane region" description="Helical" evidence="1">
    <location>
        <begin position="337"/>
        <end position="358"/>
    </location>
</feature>
<feature type="transmembrane region" description="Helical" evidence="1">
    <location>
        <begin position="540"/>
        <end position="557"/>
    </location>
</feature>
<proteinExistence type="predicted"/>
<feature type="transmembrane region" description="Helical" evidence="1">
    <location>
        <begin position="96"/>
        <end position="116"/>
    </location>
</feature>
<feature type="domain" description="Peptidase M1 membrane alanine aminopeptidase" evidence="2">
    <location>
        <begin position="905"/>
        <end position="1040"/>
    </location>
</feature>
<dbReference type="RefSeq" id="WP_339981207.1">
    <property type="nucleotide sequence ID" value="NZ_JAQPZS010000014.1"/>
</dbReference>
<keyword evidence="1" id="KW-0812">Transmembrane</keyword>
<sequence length="1050" mass="119056">MLIINELKYLFRQPIVWVCLLIAPSFAFSLSSGLATSNVDPLQQYQLHLVSLHMMQLALLVGALSPAIFLRDHLFHMDEIIAVASVSSKQKNYIRIGGFVSLLMMVSLSSTLVMSYVHFQNNGFSWQILGYTVFYSGFVLLINCFLLIALAFWLCQRFRSSMIIYAAFASVWIAYLFAASITGNPILAGSNVLNETFYQLFIWLDPFAYTTVIASFSESQNTPFYTNRFICFTLAIVIFTHAVGSHPQVYARTKQPKQQCIESDLRPYTQFQTVKPTFRQSSILFELYKAAILNILKQPITLILLLLWLGLVFNSVASSSQYAEPMSVIKATSIDAVNQYAFDMYILLGCLLMALWSWQLSCHARHYKIAEIIAAAPIKTASILHSQLLAIVSLVFVFSLIGFVGASLAELFIGSDFDAYHPIYTLALMGLPLAIIASIFVCIFNLLRSELVASLVVFAILLLKFTPVMTYLGLTHTFWSVAWTPLQPANEFWGYRASLSSYWPYVRAWLVLLLSVVLVSQAFNHRGTGMGSRALKNKDAWLLIPAVLAINLFWQLHTNLISEKPLSNSYKRETFKANYEKMFADWKHKAQPKVSHIDAEIDFYPYKQSAQFNLTYSFTNPHKKPIKQVLIGRAGFYQWADIKIEGAEEVAFYPSMNQAIYEFKSALQPFETRQLKTQFVVKQAKLWPTQGHQIITPEFSYIRSVPLLPTLGYQRNYELDDEQLRLDYGLPLYVKTPPSKLFNATYQVPYNYERITMKSKVTTALGYQVVSQGKKIAHIVEGQRAVFKFQTTVPINNLPAWLSFPFAATELIYEGVKLQVFTKSSATEANKDAVKVNLQAMSDTLFWFNNNLNAYKGSKLSLIDATGFGGTGYALPEIMLIDNKVGFRAKPSEGAGFDQRYRRAVHETAHQWFGHDIGNSVPEDSAFLIESLAKYIELVVIEKRYGKKAVDALVKYETQRYQQASRLDISTKQALVDSSKSYDQYSKATLVFAKLRNEIGDAVIVAALKSVWQKYAFPNRPATSMDFIRALQEQLNEQEKDLINKLFLEV</sequence>
<feature type="transmembrane region" description="Helical" evidence="1">
    <location>
        <begin position="451"/>
        <end position="474"/>
    </location>
</feature>
<feature type="transmembrane region" description="Helical" evidence="1">
    <location>
        <begin position="388"/>
        <end position="409"/>
    </location>
</feature>
<keyword evidence="3" id="KW-0031">Aminopeptidase</keyword>
<organism evidence="3 4">
    <name type="scientific">Pseudoalteromonas lipolytica</name>
    <dbReference type="NCBI Taxonomy" id="570156"/>
    <lineage>
        <taxon>Bacteria</taxon>
        <taxon>Pseudomonadati</taxon>
        <taxon>Pseudomonadota</taxon>
        <taxon>Gammaproteobacteria</taxon>
        <taxon>Alteromonadales</taxon>
        <taxon>Pseudoalteromonadaceae</taxon>
        <taxon>Pseudoalteromonas</taxon>
    </lineage>
</organism>
<feature type="transmembrane region" description="Helical" evidence="1">
    <location>
        <begin position="128"/>
        <end position="155"/>
    </location>
</feature>
<dbReference type="EMBL" id="JAQPZS010000014">
    <property type="protein sequence ID" value="MEJ6497212.1"/>
    <property type="molecule type" value="Genomic_DNA"/>
</dbReference>
<keyword evidence="1" id="KW-0472">Membrane</keyword>
<evidence type="ECO:0000256" key="1">
    <source>
        <dbReference type="SAM" id="Phobius"/>
    </source>
</evidence>